<name>A0ABR5K1R0_9BACI</name>
<keyword evidence="1" id="KW-1133">Transmembrane helix</keyword>
<evidence type="ECO:0008006" key="4">
    <source>
        <dbReference type="Google" id="ProtNLM"/>
    </source>
</evidence>
<reference evidence="3" key="1">
    <citation type="submission" date="2015-07" db="EMBL/GenBank/DDBJ databases">
        <title>Fjat-14205 dsm 2895.</title>
        <authorList>
            <person name="Liu B."/>
            <person name="Wang J."/>
            <person name="Zhu Y."/>
            <person name="Liu G."/>
            <person name="Chen Q."/>
            <person name="Chen Z."/>
            <person name="Lan J."/>
            <person name="Che J."/>
            <person name="Ge C."/>
            <person name="Shi H."/>
            <person name="Pan Z."/>
            <person name="Liu X."/>
        </authorList>
    </citation>
    <scope>NUCLEOTIDE SEQUENCE [LARGE SCALE GENOMIC DNA]</scope>
    <source>
        <strain evidence="3">DSM 25560</strain>
    </source>
</reference>
<keyword evidence="3" id="KW-1185">Reference proteome</keyword>
<dbReference type="Proteomes" id="UP000050668">
    <property type="component" value="Unassembled WGS sequence"/>
</dbReference>
<sequence>MENIYIGDIISTAFILFIMVIIIIVIIGVFKMVFAKAKQPASQSDSALVQQVYELTMRINTLEQQMDELKKKSL</sequence>
<evidence type="ECO:0000313" key="3">
    <source>
        <dbReference type="Proteomes" id="UP000050668"/>
    </source>
</evidence>
<organism evidence="2 3">
    <name type="scientific">Lysinibacillus contaminans</name>
    <dbReference type="NCBI Taxonomy" id="1293441"/>
    <lineage>
        <taxon>Bacteria</taxon>
        <taxon>Bacillati</taxon>
        <taxon>Bacillota</taxon>
        <taxon>Bacilli</taxon>
        <taxon>Bacillales</taxon>
        <taxon>Bacillaceae</taxon>
        <taxon>Lysinibacillus</taxon>
    </lineage>
</organism>
<dbReference type="RefSeq" id="WP_053583526.1">
    <property type="nucleotide sequence ID" value="NZ_LGRV01000003.1"/>
</dbReference>
<accession>A0ABR5K1R0</accession>
<comment type="caution">
    <text evidence="2">The sequence shown here is derived from an EMBL/GenBank/DDBJ whole genome shotgun (WGS) entry which is preliminary data.</text>
</comment>
<proteinExistence type="predicted"/>
<gene>
    <name evidence="2" type="ORF">AEA09_09090</name>
</gene>
<dbReference type="EMBL" id="LGRV01000003">
    <property type="protein sequence ID" value="KOS68680.1"/>
    <property type="molecule type" value="Genomic_DNA"/>
</dbReference>
<feature type="transmembrane region" description="Helical" evidence="1">
    <location>
        <begin position="12"/>
        <end position="34"/>
    </location>
</feature>
<evidence type="ECO:0000256" key="1">
    <source>
        <dbReference type="SAM" id="Phobius"/>
    </source>
</evidence>
<keyword evidence="1" id="KW-0472">Membrane</keyword>
<evidence type="ECO:0000313" key="2">
    <source>
        <dbReference type="EMBL" id="KOS68680.1"/>
    </source>
</evidence>
<keyword evidence="1" id="KW-0812">Transmembrane</keyword>
<protein>
    <recommendedName>
        <fullName evidence="4">DNA mismatch repair protein MutT</fullName>
    </recommendedName>
</protein>